<dbReference type="CDD" id="cd04301">
    <property type="entry name" value="NAT_SF"/>
    <property type="match status" value="1"/>
</dbReference>
<dbReference type="EMBL" id="UPHP01000001">
    <property type="protein sequence ID" value="VBA31551.1"/>
    <property type="molecule type" value="Genomic_DNA"/>
</dbReference>
<dbReference type="InterPro" id="IPR000182">
    <property type="entry name" value="GNAT_dom"/>
</dbReference>
<dbReference type="InterPro" id="IPR051554">
    <property type="entry name" value="Acetyltransferase_Eis"/>
</dbReference>
<proteinExistence type="inferred from homology"/>
<dbReference type="InterPro" id="IPR041380">
    <property type="entry name" value="Acetyltransf_17"/>
</dbReference>
<feature type="active site" description="Proton donor" evidence="5">
    <location>
        <position position="143"/>
    </location>
</feature>
<dbReference type="SUPFAM" id="SSF55718">
    <property type="entry name" value="SCP-like"/>
    <property type="match status" value="1"/>
</dbReference>
<comment type="similarity">
    <text evidence="1 5">Belongs to the acetyltransferase Eis family.</text>
</comment>
<evidence type="ECO:0000313" key="8">
    <source>
        <dbReference type="Proteomes" id="UP000273307"/>
    </source>
</evidence>
<keyword evidence="8" id="KW-1185">Reference proteome</keyword>
<feature type="active site" description="Proton acceptor; via carboxylate" evidence="5">
    <location>
        <position position="423"/>
    </location>
</feature>
<accession>A0A498PLS8</accession>
<evidence type="ECO:0000256" key="1">
    <source>
        <dbReference type="ARBA" id="ARBA00009213"/>
    </source>
</evidence>
<dbReference type="Pfam" id="PF13527">
    <property type="entry name" value="Acetyltransf_9"/>
    <property type="match status" value="1"/>
</dbReference>
<feature type="domain" description="N-acetyltransferase" evidence="6">
    <location>
        <begin position="21"/>
        <end position="169"/>
    </location>
</feature>
<dbReference type="SUPFAM" id="SSF55729">
    <property type="entry name" value="Acyl-CoA N-acyltransferases (Nat)"/>
    <property type="match status" value="1"/>
</dbReference>
<name>A0A498PLS8_9MYCO</name>
<dbReference type="Proteomes" id="UP000273307">
    <property type="component" value="Unassembled WGS sequence"/>
</dbReference>
<dbReference type="GO" id="GO:0034069">
    <property type="term" value="F:aminoglycoside N-acetyltransferase activity"/>
    <property type="evidence" value="ECO:0007669"/>
    <property type="project" value="TreeGrafter"/>
</dbReference>
<dbReference type="PANTHER" id="PTHR37817">
    <property type="entry name" value="N-ACETYLTRANSFERASE EIS"/>
    <property type="match status" value="1"/>
</dbReference>
<dbReference type="PROSITE" id="PS51186">
    <property type="entry name" value="GNAT"/>
    <property type="match status" value="1"/>
</dbReference>
<feature type="binding site" evidence="5">
    <location>
        <begin position="138"/>
        <end position="139"/>
    </location>
    <ligand>
        <name>acetyl-CoA</name>
        <dbReference type="ChEBI" id="CHEBI:57288"/>
    </ligand>
</feature>
<evidence type="ECO:0000256" key="4">
    <source>
        <dbReference type="ARBA" id="ARBA00023315"/>
    </source>
</evidence>
<dbReference type="InterPro" id="IPR036527">
    <property type="entry name" value="SCP2_sterol-bd_dom_sf"/>
</dbReference>
<evidence type="ECO:0000259" key="6">
    <source>
        <dbReference type="PROSITE" id="PS51186"/>
    </source>
</evidence>
<evidence type="ECO:0000256" key="5">
    <source>
        <dbReference type="HAMAP-Rule" id="MF_01812"/>
    </source>
</evidence>
<comment type="subunit">
    <text evidence="5">Homohexamer; trimer of dimers.</text>
</comment>
<organism evidence="7 8">
    <name type="scientific">Mycobacterium attenuatum</name>
    <dbReference type="NCBI Taxonomy" id="2341086"/>
    <lineage>
        <taxon>Bacteria</taxon>
        <taxon>Bacillati</taxon>
        <taxon>Actinomycetota</taxon>
        <taxon>Actinomycetes</taxon>
        <taxon>Mycobacteriales</taxon>
        <taxon>Mycobacteriaceae</taxon>
        <taxon>Mycobacterium</taxon>
    </lineage>
</organism>
<dbReference type="HAMAP" id="MF_01812">
    <property type="entry name" value="Eis"/>
    <property type="match status" value="1"/>
</dbReference>
<keyword evidence="4 5" id="KW-0012">Acyltransferase</keyword>
<dbReference type="NCBIfam" id="NF002366">
    <property type="entry name" value="PRK01346.1-3"/>
    <property type="match status" value="1"/>
</dbReference>
<reference evidence="7 8" key="1">
    <citation type="submission" date="2018-09" db="EMBL/GenBank/DDBJ databases">
        <authorList>
            <person name="Tagini F."/>
        </authorList>
    </citation>
    <scope>NUCLEOTIDE SEQUENCE [LARGE SCALE GENOMIC DNA]</scope>
    <source>
        <strain evidence="7 8">MK136</strain>
    </source>
</reference>
<evidence type="ECO:0000256" key="2">
    <source>
        <dbReference type="ARBA" id="ARBA00022488"/>
    </source>
</evidence>
<dbReference type="NCBIfam" id="NF002367">
    <property type="entry name" value="PRK01346.1-4"/>
    <property type="match status" value="1"/>
</dbReference>
<keyword evidence="2" id="KW-1036">Host cytoplasmic vesicle</keyword>
<dbReference type="EC" id="2.3.1.-" evidence="5"/>
<dbReference type="AlphaFoldDB" id="A0A498PLS8"/>
<dbReference type="Pfam" id="PF17668">
    <property type="entry name" value="Acetyltransf_17"/>
    <property type="match status" value="1"/>
</dbReference>
<dbReference type="Gene3D" id="3.30.1050.10">
    <property type="entry name" value="SCP2 sterol-binding domain"/>
    <property type="match status" value="1"/>
</dbReference>
<sequence length="423" mass="45114">MSSQGARAVVAGNSHDGCVGIEIRVLDSEDDLVAAAGLFRAAMVGLPPLPELAPGQITTLLEPGRTVGAFAGRQLVGTADAVTCGLTLPGGAVVRHAAVTHIGVLPSFTRRGIATELVRHQLHDIAARGEVVATLRASEATIYERFGYGVASSAHSVEVDTRRAALRPGVGTGGPVRLLDTAQAWDVLPRICAANGLSRPGTVERADVWWRGLQLRTESHPGPRYIAVHGEPGAESGFVRYRPLDTETWFVSEQRTIAVEDFFAPSADAYLGLLRFLLGLDLIDRLVFWMLPVDDPLPWLLVDRRAAKVTRVYDETWLRIVDASQALSVRRYAGDGSVTIAVNDPLLQGNSTSFTVTGDGAEPTQRRPQLLVGADGLAAVLLGGTTWRSLATAGLARADDPAVLAMADRLFAVPEAPYAGFFF</sequence>
<dbReference type="InterPro" id="IPR016181">
    <property type="entry name" value="Acyl_CoA_acyltransferase"/>
</dbReference>
<gene>
    <name evidence="7" type="primary">eis_2</name>
    <name evidence="5" type="synonym">eis</name>
    <name evidence="7" type="ORF">LAUMK136_00090</name>
</gene>
<dbReference type="InterPro" id="IPR022902">
    <property type="entry name" value="NAcTrfase_Eis"/>
</dbReference>
<dbReference type="Pfam" id="PF13530">
    <property type="entry name" value="SCP2_2"/>
    <property type="match status" value="1"/>
</dbReference>
<evidence type="ECO:0000313" key="7">
    <source>
        <dbReference type="EMBL" id="VBA31551.1"/>
    </source>
</evidence>
<dbReference type="PANTHER" id="PTHR37817:SF1">
    <property type="entry name" value="N-ACETYLTRANSFERASE EIS"/>
    <property type="match status" value="1"/>
</dbReference>
<protein>
    <recommendedName>
        <fullName evidence="5">N-acetyltransferase Eis</fullName>
        <ecNumber evidence="5">2.3.1.-</ecNumber>
    </recommendedName>
</protein>
<feature type="binding site" evidence="5">
    <location>
        <begin position="110"/>
        <end position="115"/>
    </location>
    <ligand>
        <name>acetyl-CoA</name>
        <dbReference type="ChEBI" id="CHEBI:57288"/>
    </ligand>
</feature>
<evidence type="ECO:0000256" key="3">
    <source>
        <dbReference type="ARBA" id="ARBA00022679"/>
    </source>
</evidence>
<dbReference type="Gene3D" id="3.40.630.30">
    <property type="match status" value="2"/>
</dbReference>
<keyword evidence="3 5" id="KW-0808">Transferase</keyword>
<feature type="binding site" evidence="5">
    <location>
        <begin position="102"/>
        <end position="104"/>
    </location>
    <ligand>
        <name>acetyl-CoA</name>
        <dbReference type="ChEBI" id="CHEBI:57288"/>
    </ligand>
</feature>
<dbReference type="GO" id="GO:0030649">
    <property type="term" value="P:aminoglycoside antibiotic catabolic process"/>
    <property type="evidence" value="ECO:0007669"/>
    <property type="project" value="TreeGrafter"/>
</dbReference>
<dbReference type="InterPro" id="IPR025559">
    <property type="entry name" value="Eis_dom"/>
</dbReference>